<dbReference type="InParanoid" id="K0KIL2"/>
<dbReference type="InterPro" id="IPR011990">
    <property type="entry name" value="TPR-like_helical_dom_sf"/>
</dbReference>
<organism evidence="1 2">
    <name type="scientific">Wickerhamomyces ciferrii (strain ATCC 14091 / BCRC 22168 / CBS 111 / JCM 3599 / NBRC 0793 / NRRL Y-1031 F-60-10)</name>
    <name type="common">Yeast</name>
    <name type="synonym">Pichia ciferrii</name>
    <dbReference type="NCBI Taxonomy" id="1206466"/>
    <lineage>
        <taxon>Eukaryota</taxon>
        <taxon>Fungi</taxon>
        <taxon>Dikarya</taxon>
        <taxon>Ascomycota</taxon>
        <taxon>Saccharomycotina</taxon>
        <taxon>Saccharomycetes</taxon>
        <taxon>Phaffomycetales</taxon>
        <taxon>Wickerhamomycetaceae</taxon>
        <taxon>Wickerhamomyces</taxon>
    </lineage>
</organism>
<sequence length="183" mass="21745">MLMKLDLSLQQNIKIMNSLLGAYCSLQDFFKTNEIFDSIISNGELNNETVSIMIKLNTYISLGHVQQFWNGIYEFGLLPDEDNYKQFVVAHCYYERYDDALRVVEGMKDYDLEVRGDLIETLYKWTKNDEKRLVLERWARENYKGIWNELEPRLKIEGEVKQDKNEVNESNVFVTKEFIHEGY</sequence>
<gene>
    <name evidence="1" type="ORF">BN7_2360</name>
</gene>
<name>K0KIL2_WICCF</name>
<comment type="caution">
    <text evidence="1">The sequence shown here is derived from an EMBL/GenBank/DDBJ whole genome shotgun (WGS) entry which is preliminary data.</text>
</comment>
<dbReference type="EMBL" id="CAIF01000053">
    <property type="protein sequence ID" value="CCH42816.1"/>
    <property type="molecule type" value="Genomic_DNA"/>
</dbReference>
<dbReference type="STRING" id="1206466.K0KIL2"/>
<dbReference type="AlphaFoldDB" id="K0KIL2"/>
<evidence type="ECO:0000313" key="2">
    <source>
        <dbReference type="Proteomes" id="UP000009328"/>
    </source>
</evidence>
<accession>K0KIL2</accession>
<protein>
    <submittedName>
        <fullName evidence="1">Uncharacterized protein</fullName>
    </submittedName>
</protein>
<proteinExistence type="predicted"/>
<reference evidence="1 2" key="1">
    <citation type="journal article" date="2012" name="Eukaryot. Cell">
        <title>Draft genome sequence of Wickerhamomyces ciferrii NRRL Y-1031 F-60-10.</title>
        <authorList>
            <person name="Schneider J."/>
            <person name="Andrea H."/>
            <person name="Blom J."/>
            <person name="Jaenicke S."/>
            <person name="Ruckert C."/>
            <person name="Schorsch C."/>
            <person name="Szczepanowski R."/>
            <person name="Farwick M."/>
            <person name="Goesmann A."/>
            <person name="Puhler A."/>
            <person name="Schaffer S."/>
            <person name="Tauch A."/>
            <person name="Kohler T."/>
            <person name="Brinkrolf K."/>
        </authorList>
    </citation>
    <scope>NUCLEOTIDE SEQUENCE [LARGE SCALE GENOMIC DNA]</scope>
    <source>
        <strain evidence="2">ATCC 14091 / BCRC 22168 / CBS 111 / JCM 3599 / NBRC 0793 / NRRL Y-1031 F-60-10</strain>
    </source>
</reference>
<dbReference type="HOGENOM" id="CLU_1476250_0_0_1"/>
<evidence type="ECO:0000313" key="1">
    <source>
        <dbReference type="EMBL" id="CCH42816.1"/>
    </source>
</evidence>
<keyword evidence="2" id="KW-1185">Reference proteome</keyword>
<dbReference type="Proteomes" id="UP000009328">
    <property type="component" value="Unassembled WGS sequence"/>
</dbReference>
<dbReference type="Gene3D" id="1.25.40.10">
    <property type="entry name" value="Tetratricopeptide repeat domain"/>
    <property type="match status" value="1"/>
</dbReference>